<evidence type="ECO:0000256" key="1">
    <source>
        <dbReference type="SAM" id="MobiDB-lite"/>
    </source>
</evidence>
<dbReference type="InterPro" id="IPR001387">
    <property type="entry name" value="Cro/C1-type_HTH"/>
</dbReference>
<name>A0A316FMH5_9GAMM</name>
<gene>
    <name evidence="3" type="ORF">C8D97_107268</name>
</gene>
<proteinExistence type="predicted"/>
<evidence type="ECO:0000313" key="3">
    <source>
        <dbReference type="EMBL" id="PWK50101.1"/>
    </source>
</evidence>
<dbReference type="Gene3D" id="1.10.260.40">
    <property type="entry name" value="lambda repressor-like DNA-binding domains"/>
    <property type="match status" value="1"/>
</dbReference>
<dbReference type="Proteomes" id="UP000245790">
    <property type="component" value="Unassembled WGS sequence"/>
</dbReference>
<protein>
    <submittedName>
        <fullName evidence="3">Helix-turn-helix protein</fullName>
    </submittedName>
</protein>
<evidence type="ECO:0000259" key="2">
    <source>
        <dbReference type="PROSITE" id="PS50943"/>
    </source>
</evidence>
<organism evidence="3 4">
    <name type="scientific">Pleionea mediterranea</name>
    <dbReference type="NCBI Taxonomy" id="523701"/>
    <lineage>
        <taxon>Bacteria</taxon>
        <taxon>Pseudomonadati</taxon>
        <taxon>Pseudomonadota</taxon>
        <taxon>Gammaproteobacteria</taxon>
        <taxon>Oceanospirillales</taxon>
        <taxon>Pleioneaceae</taxon>
        <taxon>Pleionea</taxon>
    </lineage>
</organism>
<reference evidence="3 4" key="1">
    <citation type="submission" date="2018-05" db="EMBL/GenBank/DDBJ databases">
        <title>Genomic Encyclopedia of Type Strains, Phase IV (KMG-IV): sequencing the most valuable type-strain genomes for metagenomic binning, comparative biology and taxonomic classification.</title>
        <authorList>
            <person name="Goeker M."/>
        </authorList>
    </citation>
    <scope>NUCLEOTIDE SEQUENCE [LARGE SCALE GENOMIC DNA]</scope>
    <source>
        <strain evidence="3 4">DSM 25350</strain>
    </source>
</reference>
<keyword evidence="4" id="KW-1185">Reference proteome</keyword>
<accession>A0A316FMH5</accession>
<dbReference type="AlphaFoldDB" id="A0A316FMH5"/>
<dbReference type="RefSeq" id="WP_109763875.1">
    <property type="nucleotide sequence ID" value="NZ_QGGU01000007.1"/>
</dbReference>
<dbReference type="GO" id="GO:0003677">
    <property type="term" value="F:DNA binding"/>
    <property type="evidence" value="ECO:0007669"/>
    <property type="project" value="InterPro"/>
</dbReference>
<dbReference type="SMART" id="SM00530">
    <property type="entry name" value="HTH_XRE"/>
    <property type="match status" value="1"/>
</dbReference>
<feature type="domain" description="HTH cro/C1-type" evidence="2">
    <location>
        <begin position="15"/>
        <end position="67"/>
    </location>
</feature>
<comment type="caution">
    <text evidence="3">The sequence shown here is derived from an EMBL/GenBank/DDBJ whole genome shotgun (WGS) entry which is preliminary data.</text>
</comment>
<dbReference type="InterPro" id="IPR010982">
    <property type="entry name" value="Lambda_DNA-bd_dom_sf"/>
</dbReference>
<dbReference type="Pfam" id="PF01381">
    <property type="entry name" value="HTH_3"/>
    <property type="match status" value="1"/>
</dbReference>
<evidence type="ECO:0000313" key="4">
    <source>
        <dbReference type="Proteomes" id="UP000245790"/>
    </source>
</evidence>
<dbReference type="PROSITE" id="PS50943">
    <property type="entry name" value="HTH_CROC1"/>
    <property type="match status" value="1"/>
</dbReference>
<dbReference type="OrthoDB" id="5593110at2"/>
<dbReference type="SUPFAM" id="SSF47413">
    <property type="entry name" value="lambda repressor-like DNA-binding domains"/>
    <property type="match status" value="1"/>
</dbReference>
<feature type="region of interest" description="Disordered" evidence="1">
    <location>
        <begin position="78"/>
        <end position="113"/>
    </location>
</feature>
<dbReference type="EMBL" id="QGGU01000007">
    <property type="protein sequence ID" value="PWK50101.1"/>
    <property type="molecule type" value="Genomic_DNA"/>
</dbReference>
<dbReference type="CDD" id="cd00093">
    <property type="entry name" value="HTH_XRE"/>
    <property type="match status" value="1"/>
</dbReference>
<sequence>MEQEQQIIEKIGQKLQQTRLDANLSQEQVAKSADISRRTLVQAETGHSTSLSTIVKILLALKAEDLLQPLMETASISPVELAKLKGRKRQRATGERQSSSKAQPDDEQGDWTW</sequence>